<evidence type="ECO:0000313" key="3">
    <source>
        <dbReference type="Proteomes" id="UP001209540"/>
    </source>
</evidence>
<proteinExistence type="predicted"/>
<dbReference type="EMBL" id="JAIXMP010000012">
    <property type="protein sequence ID" value="KAI9264154.1"/>
    <property type="molecule type" value="Genomic_DNA"/>
</dbReference>
<name>A0AAD5KAL6_9FUNG</name>
<comment type="caution">
    <text evidence="2">The sequence shown here is derived from an EMBL/GenBank/DDBJ whole genome shotgun (WGS) entry which is preliminary data.</text>
</comment>
<gene>
    <name evidence="2" type="ORF">BDA99DRAFT_571636</name>
</gene>
<dbReference type="Proteomes" id="UP001209540">
    <property type="component" value="Unassembled WGS sequence"/>
</dbReference>
<keyword evidence="1" id="KW-0732">Signal</keyword>
<evidence type="ECO:0000313" key="2">
    <source>
        <dbReference type="EMBL" id="KAI9264154.1"/>
    </source>
</evidence>
<feature type="signal peptide" evidence="1">
    <location>
        <begin position="1"/>
        <end position="24"/>
    </location>
</feature>
<protein>
    <submittedName>
        <fullName evidence="2">Uncharacterized protein</fullName>
    </submittedName>
</protein>
<feature type="chain" id="PRO_5042053294" evidence="1">
    <location>
        <begin position="25"/>
        <end position="102"/>
    </location>
</feature>
<dbReference type="AlphaFoldDB" id="A0AAD5KAL6"/>
<keyword evidence="3" id="KW-1185">Reference proteome</keyword>
<reference evidence="2" key="1">
    <citation type="journal article" date="2022" name="IScience">
        <title>Evolution of zygomycete secretomes and the origins of terrestrial fungal ecologies.</title>
        <authorList>
            <person name="Chang Y."/>
            <person name="Wang Y."/>
            <person name="Mondo S."/>
            <person name="Ahrendt S."/>
            <person name="Andreopoulos W."/>
            <person name="Barry K."/>
            <person name="Beard J."/>
            <person name="Benny G.L."/>
            <person name="Blankenship S."/>
            <person name="Bonito G."/>
            <person name="Cuomo C."/>
            <person name="Desiro A."/>
            <person name="Gervers K.A."/>
            <person name="Hundley H."/>
            <person name="Kuo A."/>
            <person name="LaButti K."/>
            <person name="Lang B.F."/>
            <person name="Lipzen A."/>
            <person name="O'Donnell K."/>
            <person name="Pangilinan J."/>
            <person name="Reynolds N."/>
            <person name="Sandor L."/>
            <person name="Smith M.E."/>
            <person name="Tsang A."/>
            <person name="Grigoriev I.V."/>
            <person name="Stajich J.E."/>
            <person name="Spatafora J.W."/>
        </authorList>
    </citation>
    <scope>NUCLEOTIDE SEQUENCE</scope>
    <source>
        <strain evidence="2">RSA 2281</strain>
    </source>
</reference>
<sequence length="102" mass="11246">MMKSIYSFLMVIIMMFLLTANQEGSTTYAATMSGGVSKRDIISIKSECLALVLNPFNQCCNSYKKDPCNPSRSCGTLARLEHQKHMECCSPDGLKSISKCPP</sequence>
<organism evidence="2 3">
    <name type="scientific">Phascolomyces articulosus</name>
    <dbReference type="NCBI Taxonomy" id="60185"/>
    <lineage>
        <taxon>Eukaryota</taxon>
        <taxon>Fungi</taxon>
        <taxon>Fungi incertae sedis</taxon>
        <taxon>Mucoromycota</taxon>
        <taxon>Mucoromycotina</taxon>
        <taxon>Mucoromycetes</taxon>
        <taxon>Mucorales</taxon>
        <taxon>Lichtheimiaceae</taxon>
        <taxon>Phascolomyces</taxon>
    </lineage>
</organism>
<reference evidence="2" key="2">
    <citation type="submission" date="2023-02" db="EMBL/GenBank/DDBJ databases">
        <authorList>
            <consortium name="DOE Joint Genome Institute"/>
            <person name="Mondo S.J."/>
            <person name="Chang Y."/>
            <person name="Wang Y."/>
            <person name="Ahrendt S."/>
            <person name="Andreopoulos W."/>
            <person name="Barry K."/>
            <person name="Beard J."/>
            <person name="Benny G.L."/>
            <person name="Blankenship S."/>
            <person name="Bonito G."/>
            <person name="Cuomo C."/>
            <person name="Desiro A."/>
            <person name="Gervers K.A."/>
            <person name="Hundley H."/>
            <person name="Kuo A."/>
            <person name="LaButti K."/>
            <person name="Lang B.F."/>
            <person name="Lipzen A."/>
            <person name="O'Donnell K."/>
            <person name="Pangilinan J."/>
            <person name="Reynolds N."/>
            <person name="Sandor L."/>
            <person name="Smith M.W."/>
            <person name="Tsang A."/>
            <person name="Grigoriev I.V."/>
            <person name="Stajich J.E."/>
            <person name="Spatafora J.W."/>
        </authorList>
    </citation>
    <scope>NUCLEOTIDE SEQUENCE</scope>
    <source>
        <strain evidence="2">RSA 2281</strain>
    </source>
</reference>
<evidence type="ECO:0000256" key="1">
    <source>
        <dbReference type="SAM" id="SignalP"/>
    </source>
</evidence>
<accession>A0AAD5KAL6</accession>